<evidence type="ECO:0000256" key="8">
    <source>
        <dbReference type="SAM" id="Phobius"/>
    </source>
</evidence>
<sequence>MAQIERSEPKGVKTMNGKEVAIGIAVDMISLAAVCAVSYGMSRWLSKYIQTQQTTRPPNTEAKERLSKMLMARAMEEAGEDEDEEAVKEKVQRKVVTALELNEYESAIADDVIDPTDITVAFKDVGGIDDIKAELWDLVVLPIVRPDLFFSESGLVSPPRGILLFGAPGTGKTMLAKAIAKESGATFVNVRLSAIMDKWFGESNKLVSGTFSLARKLAPSVIFIDEIDTFLNQRDSSEGSATTSMKSEFLTLWDGMTSDAKDSPPITVLGATNRPYDVDSAILRRLPRTFEIGLPNMKSREQILNLFLIKLSMTEEARQMIPTIARVTKGYSGSDLKELCKAAAINPIREITKEVSRKAVMGLANGTNSKTKAQKKSSFGPPKGIKPRPVGKEDFELALGKVKKTGETARTFLERERSSKAEANNAGIDMNDLAKNMQMLQMLMGGRVTNSQTSQSSQEEESDDGIPSIN</sequence>
<dbReference type="GO" id="GO:0016887">
    <property type="term" value="F:ATP hydrolysis activity"/>
    <property type="evidence" value="ECO:0007669"/>
    <property type="project" value="InterPro"/>
</dbReference>
<feature type="region of interest" description="Disordered" evidence="7">
    <location>
        <begin position="445"/>
        <end position="470"/>
    </location>
</feature>
<dbReference type="Pfam" id="PF17862">
    <property type="entry name" value="AAA_lid_3"/>
    <property type="match status" value="1"/>
</dbReference>
<proteinExistence type="inferred from homology"/>
<dbReference type="PANTHER" id="PTHR45644:SF3">
    <property type="entry name" value="FI08533P-RELATED"/>
    <property type="match status" value="1"/>
</dbReference>
<gene>
    <name evidence="10" type="ORF">CDEB00056_LOCUS93</name>
</gene>
<evidence type="ECO:0000313" key="10">
    <source>
        <dbReference type="EMBL" id="CAE0455252.1"/>
    </source>
</evidence>
<dbReference type="InterPro" id="IPR051701">
    <property type="entry name" value="Mito_OM_Translocase_MSP1"/>
</dbReference>
<dbReference type="GO" id="GO:0005741">
    <property type="term" value="C:mitochondrial outer membrane"/>
    <property type="evidence" value="ECO:0007669"/>
    <property type="project" value="UniProtKB-SubCell"/>
</dbReference>
<keyword evidence="8" id="KW-0812">Transmembrane</keyword>
<feature type="region of interest" description="Disordered" evidence="7">
    <location>
        <begin position="367"/>
        <end position="390"/>
    </location>
</feature>
<feature type="domain" description="AAA+ ATPase" evidence="9">
    <location>
        <begin position="158"/>
        <end position="296"/>
    </location>
</feature>
<evidence type="ECO:0000256" key="7">
    <source>
        <dbReference type="SAM" id="MobiDB-lite"/>
    </source>
</evidence>
<evidence type="ECO:0000256" key="5">
    <source>
        <dbReference type="ARBA" id="ARBA00023128"/>
    </source>
</evidence>
<evidence type="ECO:0000259" key="9">
    <source>
        <dbReference type="SMART" id="SM00382"/>
    </source>
</evidence>
<dbReference type="InterPro" id="IPR003960">
    <property type="entry name" value="ATPase_AAA_CS"/>
</dbReference>
<comment type="similarity">
    <text evidence="6">Belongs to the AAA ATPase family.</text>
</comment>
<dbReference type="SUPFAM" id="SSF52540">
    <property type="entry name" value="P-loop containing nucleoside triphosphate hydrolases"/>
    <property type="match status" value="1"/>
</dbReference>
<keyword evidence="5" id="KW-0496">Mitochondrion</keyword>
<dbReference type="Pfam" id="PF00004">
    <property type="entry name" value="AAA"/>
    <property type="match status" value="1"/>
</dbReference>
<evidence type="ECO:0000256" key="6">
    <source>
        <dbReference type="RuleBase" id="RU003651"/>
    </source>
</evidence>
<keyword evidence="4 6" id="KW-0067">ATP-binding</keyword>
<dbReference type="InterPro" id="IPR027417">
    <property type="entry name" value="P-loop_NTPase"/>
</dbReference>
<dbReference type="InterPro" id="IPR003959">
    <property type="entry name" value="ATPase_AAA_core"/>
</dbReference>
<keyword evidence="8" id="KW-1133">Transmembrane helix</keyword>
<dbReference type="EMBL" id="HBIO01000130">
    <property type="protein sequence ID" value="CAE0455252.1"/>
    <property type="molecule type" value="Transcribed_RNA"/>
</dbReference>
<dbReference type="GO" id="GO:0005524">
    <property type="term" value="F:ATP binding"/>
    <property type="evidence" value="ECO:0007669"/>
    <property type="project" value="UniProtKB-KW"/>
</dbReference>
<keyword evidence="2 6" id="KW-0547">Nucleotide-binding</keyword>
<protein>
    <recommendedName>
        <fullName evidence="9">AAA+ ATPase domain-containing protein</fullName>
    </recommendedName>
</protein>
<dbReference type="AlphaFoldDB" id="A0A7S3PU04"/>
<evidence type="ECO:0000256" key="4">
    <source>
        <dbReference type="ARBA" id="ARBA00022840"/>
    </source>
</evidence>
<keyword evidence="8" id="KW-0472">Membrane</keyword>
<evidence type="ECO:0000256" key="1">
    <source>
        <dbReference type="ARBA" id="ARBA00004572"/>
    </source>
</evidence>
<dbReference type="SMART" id="SM00382">
    <property type="entry name" value="AAA"/>
    <property type="match status" value="1"/>
</dbReference>
<organism evidence="10">
    <name type="scientific">Chaetoceros debilis</name>
    <dbReference type="NCBI Taxonomy" id="122233"/>
    <lineage>
        <taxon>Eukaryota</taxon>
        <taxon>Sar</taxon>
        <taxon>Stramenopiles</taxon>
        <taxon>Ochrophyta</taxon>
        <taxon>Bacillariophyta</taxon>
        <taxon>Coscinodiscophyceae</taxon>
        <taxon>Chaetocerotophycidae</taxon>
        <taxon>Chaetocerotales</taxon>
        <taxon>Chaetocerotaceae</taxon>
        <taxon>Chaetoceros</taxon>
    </lineage>
</organism>
<dbReference type="InterPro" id="IPR003593">
    <property type="entry name" value="AAA+_ATPase"/>
</dbReference>
<dbReference type="Gene3D" id="3.40.50.300">
    <property type="entry name" value="P-loop containing nucleotide triphosphate hydrolases"/>
    <property type="match status" value="1"/>
</dbReference>
<comment type="subcellular location">
    <subcellularLocation>
        <location evidence="1">Mitochondrion outer membrane</location>
        <topology evidence="1">Single-pass membrane protein</topology>
    </subcellularLocation>
</comment>
<accession>A0A7S3PU04</accession>
<reference evidence="10" key="1">
    <citation type="submission" date="2021-01" db="EMBL/GenBank/DDBJ databases">
        <authorList>
            <person name="Corre E."/>
            <person name="Pelletier E."/>
            <person name="Niang G."/>
            <person name="Scheremetjew M."/>
            <person name="Finn R."/>
            <person name="Kale V."/>
            <person name="Holt S."/>
            <person name="Cochrane G."/>
            <person name="Meng A."/>
            <person name="Brown T."/>
            <person name="Cohen L."/>
        </authorList>
    </citation>
    <scope>NUCLEOTIDE SEQUENCE</scope>
    <source>
        <strain evidence="10">MM31A-1</strain>
    </source>
</reference>
<feature type="transmembrane region" description="Helical" evidence="8">
    <location>
        <begin position="20"/>
        <end position="41"/>
    </location>
</feature>
<name>A0A7S3PU04_9STRA</name>
<evidence type="ECO:0000256" key="2">
    <source>
        <dbReference type="ARBA" id="ARBA00022741"/>
    </source>
</evidence>
<evidence type="ECO:0000256" key="3">
    <source>
        <dbReference type="ARBA" id="ARBA00022787"/>
    </source>
</evidence>
<keyword evidence="3" id="KW-1000">Mitochondrion outer membrane</keyword>
<dbReference type="Gene3D" id="1.10.8.60">
    <property type="match status" value="1"/>
</dbReference>
<dbReference type="PROSITE" id="PS00674">
    <property type="entry name" value="AAA"/>
    <property type="match status" value="1"/>
</dbReference>
<dbReference type="InterPro" id="IPR041569">
    <property type="entry name" value="AAA_lid_3"/>
</dbReference>
<dbReference type="PANTHER" id="PTHR45644">
    <property type="entry name" value="AAA ATPASE, PUTATIVE (AFU_ORTHOLOGUE AFUA_2G12920)-RELATED-RELATED"/>
    <property type="match status" value="1"/>
</dbReference>